<organism evidence="1 2">
    <name type="scientific">Labrys wisconsinensis</name>
    <dbReference type="NCBI Taxonomy" id="425677"/>
    <lineage>
        <taxon>Bacteria</taxon>
        <taxon>Pseudomonadati</taxon>
        <taxon>Pseudomonadota</taxon>
        <taxon>Alphaproteobacteria</taxon>
        <taxon>Hyphomicrobiales</taxon>
        <taxon>Xanthobacteraceae</taxon>
        <taxon>Labrys</taxon>
    </lineage>
</organism>
<dbReference type="Proteomes" id="UP001242480">
    <property type="component" value="Unassembled WGS sequence"/>
</dbReference>
<proteinExistence type="predicted"/>
<sequence>MKCVVNHPIRRGRLTETDHDAIIMFSAKKYTPGRIASIIERHPSTVRFYMYSHGLMSPPGRYRVKPCVRNGRLVKPFDRDEDVFIQVLRIQGYTTTKIAEMTTKRFGHPRTPATIVTRLKMLAAMEEARHG</sequence>
<name>A0ABU0JHA7_9HYPH</name>
<gene>
    <name evidence="1" type="ORF">QO011_005828</name>
</gene>
<evidence type="ECO:0000313" key="2">
    <source>
        <dbReference type="Proteomes" id="UP001242480"/>
    </source>
</evidence>
<dbReference type="EMBL" id="JAUSVX010000013">
    <property type="protein sequence ID" value="MDQ0472798.1"/>
    <property type="molecule type" value="Genomic_DNA"/>
</dbReference>
<dbReference type="RefSeq" id="WP_307280125.1">
    <property type="nucleotide sequence ID" value="NZ_JAUSVX010000013.1"/>
</dbReference>
<keyword evidence="2" id="KW-1185">Reference proteome</keyword>
<evidence type="ECO:0000313" key="1">
    <source>
        <dbReference type="EMBL" id="MDQ0472798.1"/>
    </source>
</evidence>
<reference evidence="1 2" key="1">
    <citation type="submission" date="2023-07" db="EMBL/GenBank/DDBJ databases">
        <title>Genomic Encyclopedia of Type Strains, Phase IV (KMG-IV): sequencing the most valuable type-strain genomes for metagenomic binning, comparative biology and taxonomic classification.</title>
        <authorList>
            <person name="Goeker M."/>
        </authorList>
    </citation>
    <scope>NUCLEOTIDE SEQUENCE [LARGE SCALE GENOMIC DNA]</scope>
    <source>
        <strain evidence="1 2">DSM 19619</strain>
    </source>
</reference>
<comment type="caution">
    <text evidence="1">The sequence shown here is derived from an EMBL/GenBank/DDBJ whole genome shotgun (WGS) entry which is preliminary data.</text>
</comment>
<protein>
    <submittedName>
        <fullName evidence="1">Uncharacterized protein</fullName>
    </submittedName>
</protein>
<accession>A0ABU0JHA7</accession>